<organism evidence="14">
    <name type="scientific">Gongylonema pulchrum</name>
    <dbReference type="NCBI Taxonomy" id="637853"/>
    <lineage>
        <taxon>Eukaryota</taxon>
        <taxon>Metazoa</taxon>
        <taxon>Ecdysozoa</taxon>
        <taxon>Nematoda</taxon>
        <taxon>Chromadorea</taxon>
        <taxon>Rhabditida</taxon>
        <taxon>Spirurina</taxon>
        <taxon>Spiruromorpha</taxon>
        <taxon>Spiruroidea</taxon>
        <taxon>Gongylonematidae</taxon>
        <taxon>Gongylonema</taxon>
    </lineage>
</organism>
<evidence type="ECO:0000256" key="6">
    <source>
        <dbReference type="ARBA" id="ARBA00022692"/>
    </source>
</evidence>
<dbReference type="EC" id="2.4.1.258" evidence="3"/>
<keyword evidence="4" id="KW-0328">Glycosyltransferase</keyword>
<keyword evidence="6 11" id="KW-0812">Transmembrane</keyword>
<dbReference type="GO" id="GO:0005789">
    <property type="term" value="C:endoplasmic reticulum membrane"/>
    <property type="evidence" value="ECO:0007669"/>
    <property type="project" value="UniProtKB-SubCell"/>
</dbReference>
<keyword evidence="9 11" id="KW-0472">Membrane</keyword>
<evidence type="ECO:0000256" key="2">
    <source>
        <dbReference type="ARBA" id="ARBA00004922"/>
    </source>
</evidence>
<keyword evidence="13" id="KW-1185">Reference proteome</keyword>
<evidence type="ECO:0000313" key="14">
    <source>
        <dbReference type="WBParaSite" id="GPUH_0000643701-mRNA-1"/>
    </source>
</evidence>
<keyword evidence="7" id="KW-0256">Endoplasmic reticulum</keyword>
<dbReference type="Proteomes" id="UP000271098">
    <property type="component" value="Unassembled WGS sequence"/>
</dbReference>
<feature type="transmembrane region" description="Helical" evidence="11">
    <location>
        <begin position="18"/>
        <end position="36"/>
    </location>
</feature>
<reference evidence="14" key="1">
    <citation type="submission" date="2016-06" db="UniProtKB">
        <authorList>
            <consortium name="WormBaseParasite"/>
        </authorList>
    </citation>
    <scope>IDENTIFICATION</scope>
</reference>
<gene>
    <name evidence="12" type="ORF">GPUH_LOCUS6428</name>
</gene>
<accession>A0A183DCI7</accession>
<evidence type="ECO:0000256" key="10">
    <source>
        <dbReference type="ARBA" id="ARBA00049506"/>
    </source>
</evidence>
<evidence type="ECO:0000256" key="3">
    <source>
        <dbReference type="ARBA" id="ARBA00011964"/>
    </source>
</evidence>
<comment type="catalytic activity">
    <reaction evidence="10">
        <text>an alpha-D-Man-(1-&gt;2)-alpha-D-Man-(1-&gt;2)-alpha-D-Man-(1-&gt;3)-[alpha-D-Man-(1-&gt;6)]-beta-D-Man-(1-&gt;4)-beta-D-GlcNAc-(1-&gt;4)-alpha-D-GlcNAc-diphospho-di-trans,poly-cis-dolichol + a di-trans,poly-cis-dolichyl beta-D-mannosyl phosphate = an alpha-D-Man-(1-&gt;2)-alpha-D-Man-(1-&gt;2)-alpha-D-Man-(1-&gt;3)-[alpha-D-Man-(1-&gt;3)-alpha-D-Man-(1-&gt;6)]-beta-D-Man-(1-&gt;4)-beta-D-GlcNAc-(1-&gt;4)-alpha-D-GlcNAc-diphospho-di-trans,poly-cis-dolichol + a di-trans,poly-cis-dolichyl phosphate + H(+)</text>
        <dbReference type="Rhea" id="RHEA:29527"/>
        <dbReference type="Rhea" id="RHEA-COMP:19498"/>
        <dbReference type="Rhea" id="RHEA-COMP:19501"/>
        <dbReference type="Rhea" id="RHEA-COMP:19516"/>
        <dbReference type="Rhea" id="RHEA-COMP:19517"/>
        <dbReference type="ChEBI" id="CHEBI:15378"/>
        <dbReference type="ChEBI" id="CHEBI:57683"/>
        <dbReference type="ChEBI" id="CHEBI:58211"/>
        <dbReference type="ChEBI" id="CHEBI:132515"/>
        <dbReference type="ChEBI" id="CHEBI:132516"/>
        <dbReference type="EC" id="2.4.1.258"/>
    </reaction>
    <physiologicalReaction direction="left-to-right" evidence="10">
        <dbReference type="Rhea" id="RHEA:29528"/>
    </physiologicalReaction>
</comment>
<dbReference type="WBParaSite" id="GPUH_0000643701-mRNA-1">
    <property type="protein sequence ID" value="GPUH_0000643701-mRNA-1"/>
    <property type="gene ID" value="GPUH_0000643701"/>
</dbReference>
<keyword evidence="8 11" id="KW-1133">Transmembrane helix</keyword>
<dbReference type="AlphaFoldDB" id="A0A183DCI7"/>
<proteinExistence type="predicted"/>
<sequence length="107" mass="12069">MMQKVWLGLRARLSVNEMLVALFTANFIGICVARSLHYQFYSWSTNPVSAFAVILRCAILLGIELCWNTYPSTVLSSAMLHCLHIAILCILLRDYCAVGDTRRLKST</sequence>
<dbReference type="InterPro" id="IPR007873">
    <property type="entry name" value="Glycosyltransferase_ALG3"/>
</dbReference>
<dbReference type="OrthoDB" id="20028at2759"/>
<evidence type="ECO:0000256" key="7">
    <source>
        <dbReference type="ARBA" id="ARBA00022824"/>
    </source>
</evidence>
<dbReference type="GO" id="GO:0052925">
    <property type="term" value="F:dol-P-Man:Man(5)GlcNAc(2)-PP-Dol alpha-1,3-mannosyltransferase activity"/>
    <property type="evidence" value="ECO:0007669"/>
    <property type="project" value="UniProtKB-EC"/>
</dbReference>
<protein>
    <recommendedName>
        <fullName evidence="3">dolichyl-P-Man:Man5GlcNAc2-PP-dolichol alpha-1,3-mannosyltransferase</fullName>
        <ecNumber evidence="3">2.4.1.258</ecNumber>
    </recommendedName>
</protein>
<dbReference type="PANTHER" id="PTHR12646:SF0">
    <property type="entry name" value="DOL-P-MAN:MAN(5)GLCNAC(2)-PP-DOL ALPHA-1,3-MANNOSYLTRANSFERASE"/>
    <property type="match status" value="1"/>
</dbReference>
<comment type="pathway">
    <text evidence="2">Protein modification; protein glycosylation.</text>
</comment>
<dbReference type="EMBL" id="UYRT01015086">
    <property type="protein sequence ID" value="VDK54689.1"/>
    <property type="molecule type" value="Genomic_DNA"/>
</dbReference>
<dbReference type="Pfam" id="PF05208">
    <property type="entry name" value="ALG3"/>
    <property type="match status" value="1"/>
</dbReference>
<evidence type="ECO:0000313" key="13">
    <source>
        <dbReference type="Proteomes" id="UP000271098"/>
    </source>
</evidence>
<evidence type="ECO:0000256" key="5">
    <source>
        <dbReference type="ARBA" id="ARBA00022679"/>
    </source>
</evidence>
<name>A0A183DCI7_9BILA</name>
<evidence type="ECO:0000256" key="9">
    <source>
        <dbReference type="ARBA" id="ARBA00023136"/>
    </source>
</evidence>
<evidence type="ECO:0000256" key="11">
    <source>
        <dbReference type="SAM" id="Phobius"/>
    </source>
</evidence>
<keyword evidence="5" id="KW-0808">Transferase</keyword>
<evidence type="ECO:0000256" key="4">
    <source>
        <dbReference type="ARBA" id="ARBA00022676"/>
    </source>
</evidence>
<evidence type="ECO:0000256" key="1">
    <source>
        <dbReference type="ARBA" id="ARBA00004477"/>
    </source>
</evidence>
<dbReference type="PANTHER" id="PTHR12646">
    <property type="entry name" value="NOT56 - RELATED"/>
    <property type="match status" value="1"/>
</dbReference>
<reference evidence="12 13" key="2">
    <citation type="submission" date="2018-11" db="EMBL/GenBank/DDBJ databases">
        <authorList>
            <consortium name="Pathogen Informatics"/>
        </authorList>
    </citation>
    <scope>NUCLEOTIDE SEQUENCE [LARGE SCALE GENOMIC DNA]</scope>
</reference>
<evidence type="ECO:0000256" key="8">
    <source>
        <dbReference type="ARBA" id="ARBA00022989"/>
    </source>
</evidence>
<comment type="subcellular location">
    <subcellularLocation>
        <location evidence="1">Endoplasmic reticulum membrane</location>
        <topology evidence="1">Multi-pass membrane protein</topology>
    </subcellularLocation>
</comment>
<feature type="transmembrane region" description="Helical" evidence="11">
    <location>
        <begin position="76"/>
        <end position="96"/>
    </location>
</feature>
<evidence type="ECO:0000313" key="12">
    <source>
        <dbReference type="EMBL" id="VDK54689.1"/>
    </source>
</evidence>